<dbReference type="HAMAP" id="MF_01510">
    <property type="entry name" value="GMP_synthase_A"/>
    <property type="match status" value="1"/>
</dbReference>
<evidence type="ECO:0000256" key="5">
    <source>
        <dbReference type="ARBA" id="ARBA00022840"/>
    </source>
</evidence>
<dbReference type="GO" id="GO:0016740">
    <property type="term" value="F:transferase activity"/>
    <property type="evidence" value="ECO:0007669"/>
    <property type="project" value="UniProtKB-KW"/>
</dbReference>
<dbReference type="GO" id="GO:0005524">
    <property type="term" value="F:ATP binding"/>
    <property type="evidence" value="ECO:0007669"/>
    <property type="project" value="UniProtKB-KW"/>
</dbReference>
<dbReference type="Gene3D" id="3.40.50.880">
    <property type="match status" value="1"/>
</dbReference>
<keyword evidence="4" id="KW-0658">Purine biosynthesis</keyword>
<gene>
    <name evidence="8" type="ORF">ASZ90_014788</name>
</gene>
<evidence type="ECO:0000256" key="2">
    <source>
        <dbReference type="ARBA" id="ARBA00022741"/>
    </source>
</evidence>
<name>A0A0W8F3Q6_9ZZZZ</name>
<dbReference type="NCBIfam" id="NF001975">
    <property type="entry name" value="PRK00758.1"/>
    <property type="match status" value="1"/>
</dbReference>
<dbReference type="PANTHER" id="PTHR11922:SF2">
    <property type="entry name" value="GMP SYNTHASE [GLUTAMINE-HYDROLYZING]"/>
    <property type="match status" value="1"/>
</dbReference>
<keyword evidence="8" id="KW-0808">Transferase</keyword>
<evidence type="ECO:0000313" key="8">
    <source>
        <dbReference type="EMBL" id="KUG15543.1"/>
    </source>
</evidence>
<keyword evidence="2" id="KW-0547">Nucleotide-binding</keyword>
<keyword evidence="1 8" id="KW-0436">Ligase</keyword>
<dbReference type="PRINTS" id="PR00097">
    <property type="entry name" value="ANTSNTHASEII"/>
</dbReference>
<sequence>MLPVFVVNNFGQFNHLILRMLRDLDIGARMIANSMPPEEVAAGCRGLVLGGGPDLSRAGNAGAYLDLGLPVLGICLGLHIIATRFGGTVSRGRSGGYGPVEVEIVEQDEILKGYPPHITVWASHADEVTGLPGSAVRLAGSSICAYEAIAVPDLHIYGLQWHPEVSHTGNGRLVYENFDRITREYGTS</sequence>
<evidence type="ECO:0000256" key="4">
    <source>
        <dbReference type="ARBA" id="ARBA00022755"/>
    </source>
</evidence>
<dbReference type="InterPro" id="IPR029062">
    <property type="entry name" value="Class_I_gatase-like"/>
</dbReference>
<dbReference type="EMBL" id="LNQE01001550">
    <property type="protein sequence ID" value="KUG15543.1"/>
    <property type="molecule type" value="Genomic_DNA"/>
</dbReference>
<dbReference type="InterPro" id="IPR004739">
    <property type="entry name" value="GMP_synth_GATase"/>
</dbReference>
<dbReference type="NCBIfam" id="TIGR00888">
    <property type="entry name" value="guaA_Nterm"/>
    <property type="match status" value="1"/>
</dbReference>
<evidence type="ECO:0000256" key="3">
    <source>
        <dbReference type="ARBA" id="ARBA00022749"/>
    </source>
</evidence>
<keyword evidence="6" id="KW-0315">Glutamine amidotransferase</keyword>
<dbReference type="PRINTS" id="PR00096">
    <property type="entry name" value="GATASE"/>
</dbReference>
<reference evidence="8" key="1">
    <citation type="journal article" date="2015" name="Proc. Natl. Acad. Sci. U.S.A.">
        <title>Networks of energetic and metabolic interactions define dynamics in microbial communities.</title>
        <authorList>
            <person name="Embree M."/>
            <person name="Liu J.K."/>
            <person name="Al-Bassam M.M."/>
            <person name="Zengler K."/>
        </authorList>
    </citation>
    <scope>NUCLEOTIDE SEQUENCE</scope>
</reference>
<dbReference type="SUPFAM" id="SSF52317">
    <property type="entry name" value="Class I glutamine amidotransferase-like"/>
    <property type="match status" value="1"/>
</dbReference>
<protein>
    <submittedName>
        <fullName evidence="8">Gmp synthase, amidotransferase subunit</fullName>
        <ecNumber evidence="8">6.3.5.2</ecNumber>
    </submittedName>
</protein>
<accession>A0A0W8F3Q6</accession>
<dbReference type="AlphaFoldDB" id="A0A0W8F3Q6"/>
<keyword evidence="5" id="KW-0067">ATP-binding</keyword>
<proteinExistence type="inferred from homology"/>
<dbReference type="GO" id="GO:0003921">
    <property type="term" value="F:GMP synthase activity"/>
    <property type="evidence" value="ECO:0007669"/>
    <property type="project" value="TreeGrafter"/>
</dbReference>
<organism evidence="8">
    <name type="scientific">hydrocarbon metagenome</name>
    <dbReference type="NCBI Taxonomy" id="938273"/>
    <lineage>
        <taxon>unclassified sequences</taxon>
        <taxon>metagenomes</taxon>
        <taxon>ecological metagenomes</taxon>
    </lineage>
</organism>
<keyword evidence="3" id="KW-0332">GMP biosynthesis</keyword>
<dbReference type="PANTHER" id="PTHR11922">
    <property type="entry name" value="GMP SYNTHASE-RELATED"/>
    <property type="match status" value="1"/>
</dbReference>
<dbReference type="Pfam" id="PF00117">
    <property type="entry name" value="GATase"/>
    <property type="match status" value="1"/>
</dbReference>
<dbReference type="GO" id="GO:0005829">
    <property type="term" value="C:cytosol"/>
    <property type="evidence" value="ECO:0007669"/>
    <property type="project" value="TreeGrafter"/>
</dbReference>
<dbReference type="InterPro" id="IPR023686">
    <property type="entry name" value="GMP_synthase_A"/>
</dbReference>
<comment type="caution">
    <text evidence="8">The sequence shown here is derived from an EMBL/GenBank/DDBJ whole genome shotgun (WGS) entry which is preliminary data.</text>
</comment>
<evidence type="ECO:0000259" key="7">
    <source>
        <dbReference type="Pfam" id="PF00117"/>
    </source>
</evidence>
<evidence type="ECO:0000256" key="6">
    <source>
        <dbReference type="ARBA" id="ARBA00022962"/>
    </source>
</evidence>
<feature type="domain" description="Glutamine amidotransferase" evidence="7">
    <location>
        <begin position="6"/>
        <end position="178"/>
    </location>
</feature>
<dbReference type="PROSITE" id="PS51273">
    <property type="entry name" value="GATASE_TYPE_1"/>
    <property type="match status" value="1"/>
</dbReference>
<dbReference type="EC" id="6.3.5.2" evidence="8"/>
<dbReference type="InterPro" id="IPR017926">
    <property type="entry name" value="GATASE"/>
</dbReference>
<evidence type="ECO:0000256" key="1">
    <source>
        <dbReference type="ARBA" id="ARBA00022598"/>
    </source>
</evidence>